<evidence type="ECO:0000313" key="10">
    <source>
        <dbReference type="EMBL" id="MDJ1184217.1"/>
    </source>
</evidence>
<dbReference type="InterPro" id="IPR010920">
    <property type="entry name" value="LSM_dom_sf"/>
</dbReference>
<keyword evidence="6 7" id="KW-0472">Membrane</keyword>
<dbReference type="SUPFAM" id="SSF82861">
    <property type="entry name" value="Mechanosensitive channel protein MscS (YggB), transmembrane region"/>
    <property type="match status" value="1"/>
</dbReference>
<dbReference type="SUPFAM" id="SSF82689">
    <property type="entry name" value="Mechanosensitive channel protein MscS (YggB), C-terminal domain"/>
    <property type="match status" value="1"/>
</dbReference>
<evidence type="ECO:0000256" key="5">
    <source>
        <dbReference type="ARBA" id="ARBA00022989"/>
    </source>
</evidence>
<keyword evidence="3" id="KW-1003">Cell membrane</keyword>
<dbReference type="InterPro" id="IPR023408">
    <property type="entry name" value="MscS_beta-dom_sf"/>
</dbReference>
<feature type="transmembrane region" description="Helical" evidence="7">
    <location>
        <begin position="386"/>
        <end position="404"/>
    </location>
</feature>
<keyword evidence="4 7" id="KW-0812">Transmembrane</keyword>
<dbReference type="InterPro" id="IPR011066">
    <property type="entry name" value="MscS_channel_C_sf"/>
</dbReference>
<dbReference type="RefSeq" id="WP_283758872.1">
    <property type="nucleotide sequence ID" value="NZ_JAQOSQ010000013.1"/>
</dbReference>
<evidence type="ECO:0000256" key="6">
    <source>
        <dbReference type="ARBA" id="ARBA00023136"/>
    </source>
</evidence>
<comment type="subcellular location">
    <subcellularLocation>
        <location evidence="1">Cell membrane</location>
        <topology evidence="1">Multi-pass membrane protein</topology>
    </subcellularLocation>
</comment>
<organism evidence="10 11">
    <name type="scientific">Roseofilum casamattae BLCC-M143</name>
    <dbReference type="NCBI Taxonomy" id="3022442"/>
    <lineage>
        <taxon>Bacteria</taxon>
        <taxon>Bacillati</taxon>
        <taxon>Cyanobacteriota</taxon>
        <taxon>Cyanophyceae</taxon>
        <taxon>Desertifilales</taxon>
        <taxon>Desertifilaceae</taxon>
        <taxon>Roseofilum</taxon>
        <taxon>Roseofilum casamattae</taxon>
    </lineage>
</organism>
<dbReference type="Gene3D" id="2.30.30.60">
    <property type="match status" value="1"/>
</dbReference>
<comment type="caution">
    <text evidence="10">The sequence shown here is derived from an EMBL/GenBank/DDBJ whole genome shotgun (WGS) entry which is preliminary data.</text>
</comment>
<dbReference type="PANTHER" id="PTHR30566">
    <property type="entry name" value="YNAI-RELATED MECHANOSENSITIVE ION CHANNEL"/>
    <property type="match status" value="1"/>
</dbReference>
<dbReference type="Pfam" id="PF21082">
    <property type="entry name" value="MS_channel_3rd"/>
    <property type="match status" value="1"/>
</dbReference>
<dbReference type="InterPro" id="IPR011014">
    <property type="entry name" value="MscS_channel_TM-2"/>
</dbReference>
<proteinExistence type="inferred from homology"/>
<protein>
    <submittedName>
        <fullName evidence="10">Mechanosensitive ion channel family protein</fullName>
    </submittedName>
</protein>
<dbReference type="SUPFAM" id="SSF50182">
    <property type="entry name" value="Sm-like ribonucleoproteins"/>
    <property type="match status" value="1"/>
</dbReference>
<feature type="transmembrane region" description="Helical" evidence="7">
    <location>
        <begin position="244"/>
        <end position="266"/>
    </location>
</feature>
<evidence type="ECO:0000256" key="3">
    <source>
        <dbReference type="ARBA" id="ARBA00022475"/>
    </source>
</evidence>
<feature type="domain" description="Mechanosensitive ion channel MscS" evidence="8">
    <location>
        <begin position="407"/>
        <end position="473"/>
    </location>
</feature>
<feature type="transmembrane region" description="Helical" evidence="7">
    <location>
        <begin position="361"/>
        <end position="380"/>
    </location>
</feature>
<evidence type="ECO:0000313" key="11">
    <source>
        <dbReference type="Proteomes" id="UP001232992"/>
    </source>
</evidence>
<evidence type="ECO:0000259" key="9">
    <source>
        <dbReference type="Pfam" id="PF21082"/>
    </source>
</evidence>
<feature type="transmembrane region" description="Helical" evidence="7">
    <location>
        <begin position="278"/>
        <end position="295"/>
    </location>
</feature>
<feature type="domain" description="Mechanosensitive ion channel MscS C-terminal" evidence="9">
    <location>
        <begin position="483"/>
        <end position="563"/>
    </location>
</feature>
<evidence type="ECO:0000256" key="4">
    <source>
        <dbReference type="ARBA" id="ARBA00022692"/>
    </source>
</evidence>
<evidence type="ECO:0000256" key="1">
    <source>
        <dbReference type="ARBA" id="ARBA00004651"/>
    </source>
</evidence>
<dbReference type="InterPro" id="IPR006685">
    <property type="entry name" value="MscS_channel_2nd"/>
</dbReference>
<comment type="similarity">
    <text evidence="2">Belongs to the MscS (TC 1.A.23) family.</text>
</comment>
<dbReference type="Pfam" id="PF00924">
    <property type="entry name" value="MS_channel_2nd"/>
    <property type="match status" value="1"/>
</dbReference>
<dbReference type="PANTHER" id="PTHR30566:SF5">
    <property type="entry name" value="MECHANOSENSITIVE ION CHANNEL PROTEIN 1, MITOCHONDRIAL-RELATED"/>
    <property type="match status" value="1"/>
</dbReference>
<evidence type="ECO:0000259" key="8">
    <source>
        <dbReference type="Pfam" id="PF00924"/>
    </source>
</evidence>
<sequence>MRNLKWYKGIQCYGLAIVTLLLAILLQAPGMGGIAIPKPLKPPDTSSPQATLRSFINDVNSAHEELMEAYTHYLEEPGLLASQSVLAHARVARQFFDRASRCLDTREAPERLQKNVATEGTLLLKEILDRIELPYYSEIPDREYIENASSKDRDDLLIRWQIPDTEIEIVEITEGKHIGEFLFSQDTVSRLSEFYEKVNHLPYKPGSTVGFYQFYSSTPGRLLPPKWFQWLPEYSRTVYWDQTLWQWLSLLIVIIITFLGVFFIFLINSKKIKGLSSLNRSLGILPAPLLSIFLFDTSSHFLSEQINITGSILLISITLFEFFFWNMVAFLTFCLINAIAEAVIHHNTTNKRKVDTNLIRVFVRLISFGLGGLILLYGVQQLGINLLPLIAGLGVGGLAIALGAQSTLENMIAGLALFFDSPVTVGDLCVFGEQEGIVQSIGLRSIRLRGVDGTWISMPNSAFCQLELINKSRCDKILFKHKIHLSYETTSEQLQFILIKFRGMLMEHPMVLELPFYVRCVEYSDFAIDIEFFAYIGTANQQKFLFIQEELLLKIKDIVEEVGTTFATSV</sequence>
<keyword evidence="11" id="KW-1185">Reference proteome</keyword>
<dbReference type="Gene3D" id="3.30.70.100">
    <property type="match status" value="1"/>
</dbReference>
<accession>A0ABT7BYE0</accession>
<reference evidence="10 11" key="1">
    <citation type="submission" date="2023-01" db="EMBL/GenBank/DDBJ databases">
        <title>Novel diversity within Roseofilum (Cyanobacteria; Desertifilaceae) from marine benthic mats with descriptions of four novel species.</title>
        <authorList>
            <person name="Wang Y."/>
            <person name="Berthold D.E."/>
            <person name="Hu J."/>
            <person name="Lefler F.W."/>
            <person name="Laughinghouse H.D. IV."/>
        </authorList>
    </citation>
    <scope>NUCLEOTIDE SEQUENCE [LARGE SCALE GENOMIC DNA]</scope>
    <source>
        <strain evidence="10 11">BLCC-M143</strain>
    </source>
</reference>
<dbReference type="Gene3D" id="1.10.287.1260">
    <property type="match status" value="1"/>
</dbReference>
<dbReference type="EMBL" id="JAQOSQ010000013">
    <property type="protein sequence ID" value="MDJ1184217.1"/>
    <property type="molecule type" value="Genomic_DNA"/>
</dbReference>
<gene>
    <name evidence="10" type="ORF">PMH09_13610</name>
</gene>
<dbReference type="InterPro" id="IPR049278">
    <property type="entry name" value="MS_channel_C"/>
</dbReference>
<feature type="transmembrane region" description="Helical" evidence="7">
    <location>
        <begin position="315"/>
        <end position="340"/>
    </location>
</feature>
<evidence type="ECO:0000256" key="2">
    <source>
        <dbReference type="ARBA" id="ARBA00008017"/>
    </source>
</evidence>
<keyword evidence="5 7" id="KW-1133">Transmembrane helix</keyword>
<name>A0ABT7BYE0_9CYAN</name>
<evidence type="ECO:0000256" key="7">
    <source>
        <dbReference type="SAM" id="Phobius"/>
    </source>
</evidence>
<dbReference type="Proteomes" id="UP001232992">
    <property type="component" value="Unassembled WGS sequence"/>
</dbReference>